<keyword evidence="2" id="KW-0732">Signal</keyword>
<dbReference type="Gene3D" id="2.130.10.10">
    <property type="entry name" value="YVTN repeat-like/Quinoprotein amine dehydrogenase"/>
    <property type="match status" value="1"/>
</dbReference>
<feature type="region of interest" description="Disordered" evidence="1">
    <location>
        <begin position="517"/>
        <end position="543"/>
    </location>
</feature>
<gene>
    <name evidence="3" type="ORF">cyc_03357</name>
</gene>
<sequence>MLLPFSWGLSVYSCVSICFGCLPEELPTPLHSAAFSLDTPALAVSLDGGGLIFFDLCAANTAVAAAPEHVGRVRLVCFGPTNSFGDSTLYGACEDGTIRRWVLRGFEDLVEIESIPFKEEVVSLFLSHSGRSVVAVGRVGLVMVASTLYSECLQYTRLQWPARPHDGFSCPVAPSHENPNSSCYGNSCRFDQHWCSRRSCEVAEAQVSHAESAHTSPSAIGTEVSACVLLADVLLHPRAPESADIFYVAITSPTHGLMVLRNEGLLSLDSLASVELRGTYLTRVEEASREDLSTYAGTNVLFLACLSPRSRLLTLVCLIPNAYEYPGCDVHATVVELAPMGDLGGPPEELSGAPWPRHGGLVLTWLGGEGEATDLGAVAEDEEGEIERETEEALLSKQRECCRRYRRLLCVGASTSSVFVYEISFYRSPGDSPTSTTKASVAAEQPGEQRRKLVPNLRFRLRLVYRLDGNRGSGQLLVVPPSIVGGRRVLACSSGPHLLNLFEFTLLPNPDLFALPPESASATETAGENDAGALSRQQQAAFDAEHHAAASTQYIAHLQAAFSNAAAAGAVARSQQAAAEPQNSSVVVHHNAELQMQHLMQPSLREAASGGASENPQQDAALKRQIEQITADLEACTLNNRQLERMQQQQLRQQADSRPPWNSRFSVKGSEYDHLFA</sequence>
<dbReference type="VEuPathDB" id="ToxoDB:cyc_03357"/>
<comment type="caution">
    <text evidence="3">The sequence shown here is derived from an EMBL/GenBank/DDBJ whole genome shotgun (WGS) entry which is preliminary data.</text>
</comment>
<dbReference type="InParanoid" id="A0A1D3CUX4"/>
<reference evidence="3 4" key="1">
    <citation type="journal article" date="2016" name="BMC Genomics">
        <title>Comparative genomics reveals Cyclospora cayetanensis possesses coccidia-like metabolism and invasion components but unique surface antigens.</title>
        <authorList>
            <person name="Liu S."/>
            <person name="Wang L."/>
            <person name="Zheng H."/>
            <person name="Xu Z."/>
            <person name="Roellig D.M."/>
            <person name="Li N."/>
            <person name="Frace M.A."/>
            <person name="Tang K."/>
            <person name="Arrowood M.J."/>
            <person name="Moss D.M."/>
            <person name="Zhang L."/>
            <person name="Feng Y."/>
            <person name="Xiao L."/>
        </authorList>
    </citation>
    <scope>NUCLEOTIDE SEQUENCE [LARGE SCALE GENOMIC DNA]</scope>
    <source>
        <strain evidence="3 4">CHN_HEN01</strain>
    </source>
</reference>
<dbReference type="SUPFAM" id="SSF69322">
    <property type="entry name" value="Tricorn protease domain 2"/>
    <property type="match status" value="1"/>
</dbReference>
<dbReference type="InterPro" id="IPR015943">
    <property type="entry name" value="WD40/YVTN_repeat-like_dom_sf"/>
</dbReference>
<name>A0A1D3CUX4_9EIME</name>
<organism evidence="3 4">
    <name type="scientific">Cyclospora cayetanensis</name>
    <dbReference type="NCBI Taxonomy" id="88456"/>
    <lineage>
        <taxon>Eukaryota</taxon>
        <taxon>Sar</taxon>
        <taxon>Alveolata</taxon>
        <taxon>Apicomplexa</taxon>
        <taxon>Conoidasida</taxon>
        <taxon>Coccidia</taxon>
        <taxon>Eucoccidiorida</taxon>
        <taxon>Eimeriorina</taxon>
        <taxon>Eimeriidae</taxon>
        <taxon>Cyclospora</taxon>
    </lineage>
</organism>
<evidence type="ECO:0000313" key="3">
    <source>
        <dbReference type="EMBL" id="OEH74995.1"/>
    </source>
</evidence>
<feature type="signal peptide" evidence="2">
    <location>
        <begin position="1"/>
        <end position="20"/>
    </location>
</feature>
<feature type="chain" id="PRO_5008913928" evidence="2">
    <location>
        <begin position="21"/>
        <end position="677"/>
    </location>
</feature>
<dbReference type="EMBL" id="JROU02001856">
    <property type="protein sequence ID" value="OEH74995.1"/>
    <property type="molecule type" value="Genomic_DNA"/>
</dbReference>
<keyword evidence="4" id="KW-1185">Reference proteome</keyword>
<evidence type="ECO:0000313" key="4">
    <source>
        <dbReference type="Proteomes" id="UP000095192"/>
    </source>
</evidence>
<accession>A0A1D3CUX4</accession>
<evidence type="ECO:0000256" key="1">
    <source>
        <dbReference type="SAM" id="MobiDB-lite"/>
    </source>
</evidence>
<feature type="region of interest" description="Disordered" evidence="1">
    <location>
        <begin position="647"/>
        <end position="677"/>
    </location>
</feature>
<evidence type="ECO:0000256" key="2">
    <source>
        <dbReference type="SAM" id="SignalP"/>
    </source>
</evidence>
<protein>
    <submittedName>
        <fullName evidence="3">Uncharacterized protein</fullName>
    </submittedName>
</protein>
<dbReference type="Proteomes" id="UP000095192">
    <property type="component" value="Unassembled WGS sequence"/>
</dbReference>
<dbReference type="AlphaFoldDB" id="A0A1D3CUX4"/>
<proteinExistence type="predicted"/>